<evidence type="ECO:0000256" key="8">
    <source>
        <dbReference type="ARBA" id="ARBA00023077"/>
    </source>
</evidence>
<dbReference type="Gene3D" id="2.40.170.20">
    <property type="entry name" value="TonB-dependent receptor, beta-barrel domain"/>
    <property type="match status" value="1"/>
</dbReference>
<protein>
    <submittedName>
        <fullName evidence="17">TonB-dependent receptor</fullName>
    </submittedName>
</protein>
<evidence type="ECO:0000256" key="2">
    <source>
        <dbReference type="ARBA" id="ARBA00022448"/>
    </source>
</evidence>
<dbReference type="InterPro" id="IPR039426">
    <property type="entry name" value="TonB-dep_rcpt-like"/>
</dbReference>
<dbReference type="SUPFAM" id="SSF56935">
    <property type="entry name" value="Porins"/>
    <property type="match status" value="1"/>
</dbReference>
<evidence type="ECO:0000259" key="14">
    <source>
        <dbReference type="Pfam" id="PF00593"/>
    </source>
</evidence>
<evidence type="ECO:0000256" key="13">
    <source>
        <dbReference type="SAM" id="MobiDB-lite"/>
    </source>
</evidence>
<feature type="domain" description="TonB-dependent receptor-like beta-barrel" evidence="14">
    <location>
        <begin position="393"/>
        <end position="813"/>
    </location>
</feature>
<name>A0ABU5U9T3_9CYAN</name>
<dbReference type="InterPro" id="IPR036942">
    <property type="entry name" value="Beta-barrel_TonB_sf"/>
</dbReference>
<evidence type="ECO:0000256" key="4">
    <source>
        <dbReference type="ARBA" id="ARBA00022496"/>
    </source>
</evidence>
<accession>A0ABU5U9T3</accession>
<dbReference type="PANTHER" id="PTHR32552">
    <property type="entry name" value="FERRICHROME IRON RECEPTOR-RELATED"/>
    <property type="match status" value="1"/>
</dbReference>
<feature type="compositionally biased region" description="Polar residues" evidence="13">
    <location>
        <begin position="152"/>
        <end position="177"/>
    </location>
</feature>
<organism evidence="17 18">
    <name type="scientific">Nodularia harveyana UHCC-0300</name>
    <dbReference type="NCBI Taxonomy" id="2974287"/>
    <lineage>
        <taxon>Bacteria</taxon>
        <taxon>Bacillati</taxon>
        <taxon>Cyanobacteriota</taxon>
        <taxon>Cyanophyceae</taxon>
        <taxon>Nostocales</taxon>
        <taxon>Nodulariaceae</taxon>
        <taxon>Nodularia</taxon>
    </lineage>
</organism>
<dbReference type="Pfam" id="PF11741">
    <property type="entry name" value="AMIN"/>
    <property type="match status" value="1"/>
</dbReference>
<keyword evidence="8 12" id="KW-0798">TonB box</keyword>
<evidence type="ECO:0000256" key="7">
    <source>
        <dbReference type="ARBA" id="ARBA00023065"/>
    </source>
</evidence>
<keyword evidence="6" id="KW-0408">Iron</keyword>
<keyword evidence="17" id="KW-0675">Receptor</keyword>
<evidence type="ECO:0000256" key="12">
    <source>
        <dbReference type="RuleBase" id="RU003357"/>
    </source>
</evidence>
<dbReference type="Pfam" id="PF00593">
    <property type="entry name" value="TonB_dep_Rec_b-barrel"/>
    <property type="match status" value="1"/>
</dbReference>
<keyword evidence="5 11" id="KW-0812">Transmembrane</keyword>
<dbReference type="PROSITE" id="PS52016">
    <property type="entry name" value="TONB_DEPENDENT_REC_3"/>
    <property type="match status" value="1"/>
</dbReference>
<keyword evidence="2 11" id="KW-0813">Transport</keyword>
<evidence type="ECO:0000256" key="10">
    <source>
        <dbReference type="ARBA" id="ARBA00023237"/>
    </source>
</evidence>
<evidence type="ECO:0000256" key="11">
    <source>
        <dbReference type="PROSITE-ProRule" id="PRU01360"/>
    </source>
</evidence>
<feature type="domain" description="AMIN" evidence="16">
    <location>
        <begin position="51"/>
        <end position="147"/>
    </location>
</feature>
<keyword evidence="4" id="KW-0410">Iron transport</keyword>
<evidence type="ECO:0000313" key="17">
    <source>
        <dbReference type="EMBL" id="MEA5580277.1"/>
    </source>
</evidence>
<keyword evidence="3 11" id="KW-1134">Transmembrane beta strand</keyword>
<evidence type="ECO:0000256" key="5">
    <source>
        <dbReference type="ARBA" id="ARBA00022692"/>
    </source>
</evidence>
<keyword evidence="18" id="KW-1185">Reference proteome</keyword>
<reference evidence="17 18" key="1">
    <citation type="submission" date="2023-12" db="EMBL/GenBank/DDBJ databases">
        <title>Baltic Sea Cyanobacteria.</title>
        <authorList>
            <person name="Delbaje E."/>
            <person name="Fewer D.P."/>
            <person name="Shishido T.K."/>
        </authorList>
    </citation>
    <scope>NUCLEOTIDE SEQUENCE [LARGE SCALE GENOMIC DNA]</scope>
    <source>
        <strain evidence="17 18">UHCC-0300</strain>
    </source>
</reference>
<evidence type="ECO:0000256" key="6">
    <source>
        <dbReference type="ARBA" id="ARBA00023004"/>
    </source>
</evidence>
<dbReference type="EMBL" id="JAYGHG010000003">
    <property type="protein sequence ID" value="MEA5580277.1"/>
    <property type="molecule type" value="Genomic_DNA"/>
</dbReference>
<evidence type="ECO:0000259" key="15">
    <source>
        <dbReference type="Pfam" id="PF07715"/>
    </source>
</evidence>
<dbReference type="PANTHER" id="PTHR32552:SF81">
    <property type="entry name" value="TONB-DEPENDENT OUTER MEMBRANE RECEPTOR"/>
    <property type="match status" value="1"/>
</dbReference>
<comment type="subcellular location">
    <subcellularLocation>
        <location evidence="1 11">Cell outer membrane</location>
        <topology evidence="1 11">Multi-pass membrane protein</topology>
    </subcellularLocation>
</comment>
<comment type="caution">
    <text evidence="17">The sequence shown here is derived from an EMBL/GenBank/DDBJ whole genome shotgun (WGS) entry which is preliminary data.</text>
</comment>
<keyword evidence="9 11" id="KW-0472">Membrane</keyword>
<evidence type="ECO:0000259" key="16">
    <source>
        <dbReference type="Pfam" id="PF11741"/>
    </source>
</evidence>
<evidence type="ECO:0000313" key="18">
    <source>
        <dbReference type="Proteomes" id="UP001302120"/>
    </source>
</evidence>
<dbReference type="InterPro" id="IPR000531">
    <property type="entry name" value="Beta-barrel_TonB"/>
</dbReference>
<dbReference type="InterPro" id="IPR012910">
    <property type="entry name" value="Plug_dom"/>
</dbReference>
<dbReference type="Proteomes" id="UP001302120">
    <property type="component" value="Unassembled WGS sequence"/>
</dbReference>
<dbReference type="CDD" id="cd01347">
    <property type="entry name" value="ligand_gated_channel"/>
    <property type="match status" value="1"/>
</dbReference>
<feature type="domain" description="TonB-dependent receptor plug" evidence="15">
    <location>
        <begin position="194"/>
        <end position="303"/>
    </location>
</feature>
<evidence type="ECO:0000256" key="1">
    <source>
        <dbReference type="ARBA" id="ARBA00004571"/>
    </source>
</evidence>
<dbReference type="Pfam" id="PF07715">
    <property type="entry name" value="Plug"/>
    <property type="match status" value="1"/>
</dbReference>
<proteinExistence type="inferred from homology"/>
<sequence length="848" mass="94131">MSIFTAFPAYSDETTTKDIPRLSEIQLAHTSIKELLVQQPQPNPVIQILGVRLQQSTNELEIFLETPTSDQLEVSNKSEGNKFIADIPNAQLRLPSDNSFRQEQPFTGIAEVVVINQDANTIRVIVTGDVDIPKVELNDSNEGLIFVITPAISSTPQTPDTSQPSSETPITQPSSEANEPIELVVTAQKRPEAAQDVPLSLRVIPQQELIDGQINSLQAIANNTPNFTFLPTTAGSADFSYYSLRGLNNFNFLASQDTVGFYIDDVPFDYGAFLDVALIDLERVEVLRGPQSTLYGRSSPAGVVNIISRPPSNQPEIGITAGYGSYNSREFQLSLSDAIIPDQLSFRLAGAYNARDGVFDNIFLDKAAGERSQVTGRAQILWTPTPEWNVSFNAYGSDNDNGNPTFSRQNAENPFQVSQEVDGFNRLSTNTQALKVSYNGNGFRATSITTRRFSNQSTLVGDNFPGDLLQQIIGINSTLWSQEFRLQSPETAEAFRWLLGGYYESRDFQVIDDTFKYTEAGAVAFGVPTPGSDRVSAEQYRNTYAIFGQVDYKPVTSVTLFAGLRYETADADLDRSRVFENTDGSVNPPTGEVRGATLNNDELIPRFGLQYSFDQNVMAYATIAKGYRPSGFNYRADTEDTRRFQEETSWTYEAGLKSSWLDDRLTANLSVFQTDVDNYQVLLTDDFGFFRNVTNANVKVTGLEFELTAKPAQGLNLIAGIGYVDSRFKNYRNPFTDGDFSDNRVPFAPELTYNLAAQYRSRGGFFARAELRGYGVTYFDDANQVKQDPYALVNTRIGYEGEQYGIYLYANNLFDTRYITSGFLFPAPNVTAGFGDPVTYGIQVRAKL</sequence>
<evidence type="ECO:0000256" key="3">
    <source>
        <dbReference type="ARBA" id="ARBA00022452"/>
    </source>
</evidence>
<keyword evidence="10 11" id="KW-0998">Cell outer membrane</keyword>
<feature type="region of interest" description="Disordered" evidence="13">
    <location>
        <begin position="152"/>
        <end position="178"/>
    </location>
</feature>
<gene>
    <name evidence="17" type="ORF">VB620_02860</name>
</gene>
<comment type="similarity">
    <text evidence="11 12">Belongs to the TonB-dependent receptor family.</text>
</comment>
<dbReference type="InterPro" id="IPR021731">
    <property type="entry name" value="AMIN_dom"/>
</dbReference>
<evidence type="ECO:0000256" key="9">
    <source>
        <dbReference type="ARBA" id="ARBA00023136"/>
    </source>
</evidence>
<keyword evidence="7" id="KW-0406">Ion transport</keyword>